<dbReference type="GO" id="GO:0035438">
    <property type="term" value="F:cyclic-di-GMP binding"/>
    <property type="evidence" value="ECO:0007669"/>
    <property type="project" value="InterPro"/>
</dbReference>
<evidence type="ECO:0000256" key="2">
    <source>
        <dbReference type="ARBA" id="ARBA00023143"/>
    </source>
</evidence>
<feature type="domain" description="Type III secretion system flagellar brake protein YcgR PilZN" evidence="4">
    <location>
        <begin position="17"/>
        <end position="101"/>
    </location>
</feature>
<dbReference type="EMBL" id="UOFL01000036">
    <property type="protein sequence ID" value="VAW72242.1"/>
    <property type="molecule type" value="Genomic_DNA"/>
</dbReference>
<dbReference type="Gene3D" id="2.30.110.10">
    <property type="entry name" value="Electron Transport, Fmn-binding Protein, Chain A"/>
    <property type="match status" value="1"/>
</dbReference>
<name>A0A3B0YAA3_9ZZZZ</name>
<dbReference type="InterPro" id="IPR009926">
    <property type="entry name" value="T3SS_YcgR_PilZN"/>
</dbReference>
<keyword evidence="2" id="KW-0975">Bacterial flagellum</keyword>
<organism evidence="5">
    <name type="scientific">hydrothermal vent metagenome</name>
    <dbReference type="NCBI Taxonomy" id="652676"/>
    <lineage>
        <taxon>unclassified sequences</taxon>
        <taxon>metagenomes</taxon>
        <taxon>ecological metagenomes</taxon>
    </lineage>
</organism>
<evidence type="ECO:0000256" key="1">
    <source>
        <dbReference type="ARBA" id="ARBA00022741"/>
    </source>
</evidence>
<dbReference type="Pfam" id="PF12945">
    <property type="entry name" value="PilZNR"/>
    <property type="match status" value="1"/>
</dbReference>
<protein>
    <recommendedName>
        <fullName evidence="6">PilZ domain-containing protein</fullName>
    </recommendedName>
</protein>
<dbReference type="Pfam" id="PF07238">
    <property type="entry name" value="PilZ"/>
    <property type="match status" value="1"/>
</dbReference>
<feature type="domain" description="PilZ" evidence="3">
    <location>
        <begin position="131"/>
        <end position="222"/>
    </location>
</feature>
<evidence type="ECO:0000259" key="3">
    <source>
        <dbReference type="Pfam" id="PF07238"/>
    </source>
</evidence>
<keyword evidence="1" id="KW-0547">Nucleotide-binding</keyword>
<sequence length="230" mass="25581">MRKNNKKVAKELEFDINIGDILQFQLKQQDEVQKLYIKLIGYLPGHSMVATAPRHDGVLIKVKEGAPVTVRLLSGNNVLGFDSTVIATTGTPYPYLHIGCPMSVGKIVIRQAQRIDGGLIMSVQIENIKGKTCKPLPVKTTDISTSGALIESSIELGHAGELITLKARVNISGINEYLTIPAIIRNVRYERSKTSGRNYYYHGVEFQILEQHDSMLLHGFVYEQMMALTL</sequence>
<dbReference type="Gene3D" id="2.40.10.220">
    <property type="entry name" value="predicted glycosyltransferase like domains"/>
    <property type="match status" value="1"/>
</dbReference>
<evidence type="ECO:0000313" key="5">
    <source>
        <dbReference type="EMBL" id="VAW72242.1"/>
    </source>
</evidence>
<evidence type="ECO:0008006" key="6">
    <source>
        <dbReference type="Google" id="ProtNLM"/>
    </source>
</evidence>
<proteinExistence type="predicted"/>
<dbReference type="InterPro" id="IPR009875">
    <property type="entry name" value="PilZ_domain"/>
</dbReference>
<dbReference type="AlphaFoldDB" id="A0A3B0YAA3"/>
<reference evidence="5" key="1">
    <citation type="submission" date="2018-06" db="EMBL/GenBank/DDBJ databases">
        <authorList>
            <person name="Zhirakovskaya E."/>
        </authorList>
    </citation>
    <scope>NUCLEOTIDE SEQUENCE</scope>
</reference>
<accession>A0A3B0YAA3</accession>
<evidence type="ECO:0000259" key="4">
    <source>
        <dbReference type="Pfam" id="PF12945"/>
    </source>
</evidence>
<dbReference type="InterPro" id="IPR012349">
    <property type="entry name" value="Split_barrel_FMN-bd"/>
</dbReference>
<gene>
    <name evidence="5" type="ORF">MNBD_GAMMA12-1667</name>
</gene>
<dbReference type="SUPFAM" id="SSF141371">
    <property type="entry name" value="PilZ domain-like"/>
    <property type="match status" value="1"/>
</dbReference>